<dbReference type="EMBL" id="JASVDS010000007">
    <property type="protein sequence ID" value="MDL5034256.1"/>
    <property type="molecule type" value="Genomic_DNA"/>
</dbReference>
<gene>
    <name evidence="2" type="ORF">QRD43_20310</name>
</gene>
<name>A0ABT7LS09_9BURK</name>
<organism evidence="2 3">
    <name type="scientific">Roseateles subflavus</name>
    <dbReference type="NCBI Taxonomy" id="3053353"/>
    <lineage>
        <taxon>Bacteria</taxon>
        <taxon>Pseudomonadati</taxon>
        <taxon>Pseudomonadota</taxon>
        <taxon>Betaproteobacteria</taxon>
        <taxon>Burkholderiales</taxon>
        <taxon>Sphaerotilaceae</taxon>
        <taxon>Roseateles</taxon>
    </lineage>
</organism>
<protein>
    <submittedName>
        <fullName evidence="2">DUF2272 domain-containing protein</fullName>
    </submittedName>
</protein>
<comment type="caution">
    <text evidence="2">The sequence shown here is derived from an EMBL/GenBank/DDBJ whole genome shotgun (WGS) entry which is preliminary data.</text>
</comment>
<sequence length="317" mass="34659">MHAGALPPRPCRAPVADSARRAAGTRLCNATRARAGAIAAALALLGGCTTLAPPPAPPVRVEPTLPDVETIERSEGDGAGGHPVSLPDWNERITQLAQQEWTLWGQVRWKLQTDELERPRGLASPTEAEPAFTSRVLHYWFAIGAAETQQRLVYPDGSMLPWSAAFISYLARTAGLSAQQFPPSAAHWSYIRASLEQPRRSSFEALDAALARPQPGDLICAPREAAVQRLGSFAQLQRLTRQERERSWPFHCDLVVEVAPDKVGAIGGNVHERVVWTEAAIDGEGHLLMHPERPWIVVLRRTLDPAGIAPSRPRPRP</sequence>
<keyword evidence="3" id="KW-1185">Reference proteome</keyword>
<dbReference type="InterPro" id="IPR019262">
    <property type="entry name" value="DUF2272"/>
</dbReference>
<evidence type="ECO:0000313" key="3">
    <source>
        <dbReference type="Proteomes" id="UP001238603"/>
    </source>
</evidence>
<dbReference type="Pfam" id="PF10030">
    <property type="entry name" value="DUF2272"/>
    <property type="match status" value="1"/>
</dbReference>
<proteinExistence type="predicted"/>
<feature type="domain" description="DUF2272" evidence="1">
    <location>
        <begin position="157"/>
        <end position="300"/>
    </location>
</feature>
<dbReference type="RefSeq" id="WP_285984328.1">
    <property type="nucleotide sequence ID" value="NZ_JASVDS010000007.1"/>
</dbReference>
<reference evidence="2 3" key="1">
    <citation type="submission" date="2023-06" db="EMBL/GenBank/DDBJ databases">
        <title>Pelomonas sp. APW6 16S ribosomal RNA gene genome sequencing and assembly.</title>
        <authorList>
            <person name="Woo H."/>
        </authorList>
    </citation>
    <scope>NUCLEOTIDE SEQUENCE [LARGE SCALE GENOMIC DNA]</scope>
    <source>
        <strain evidence="2 3">APW6</strain>
    </source>
</reference>
<evidence type="ECO:0000259" key="1">
    <source>
        <dbReference type="Pfam" id="PF10030"/>
    </source>
</evidence>
<accession>A0ABT7LS09</accession>
<evidence type="ECO:0000313" key="2">
    <source>
        <dbReference type="EMBL" id="MDL5034256.1"/>
    </source>
</evidence>
<dbReference type="Proteomes" id="UP001238603">
    <property type="component" value="Unassembled WGS sequence"/>
</dbReference>